<name>A0A0N5B074_9BILA</name>
<reference evidence="2" key="1">
    <citation type="submission" date="2017-02" db="UniProtKB">
        <authorList>
            <consortium name="WormBaseParasite"/>
        </authorList>
    </citation>
    <scope>IDENTIFICATION</scope>
</reference>
<accession>A0A0N5B074</accession>
<sequence length="244" mass="28064">MWQPFHAPLKTRKNVSRASAYARTFRNRAKKCKSASERLEVFRTAKHSLSVGDVTIVSYGLAKTAASCGISILLEFVKECETVEKRERRRISQMTIVPRAFTYAQILGNCAKKCKSAPKRLEVLWTAKHDPCDGRFTRDFIYVKVWKMCKYVPKYVKVCINLRKRFRWPCMSHVPFFQMTENRSYNNSKCVKICENALKLGKVGRFGSVIGCSEVKSMENTNYLKRGIRKGLGGGRKPTRRLDT</sequence>
<dbReference type="Proteomes" id="UP000046393">
    <property type="component" value="Unplaced"/>
</dbReference>
<organism evidence="1 2">
    <name type="scientific">Syphacia muris</name>
    <dbReference type="NCBI Taxonomy" id="451379"/>
    <lineage>
        <taxon>Eukaryota</taxon>
        <taxon>Metazoa</taxon>
        <taxon>Ecdysozoa</taxon>
        <taxon>Nematoda</taxon>
        <taxon>Chromadorea</taxon>
        <taxon>Rhabditida</taxon>
        <taxon>Spirurina</taxon>
        <taxon>Oxyuridomorpha</taxon>
        <taxon>Oxyuroidea</taxon>
        <taxon>Oxyuridae</taxon>
        <taxon>Syphacia</taxon>
    </lineage>
</organism>
<protein>
    <submittedName>
        <fullName evidence="2">Alba domain-containing protein</fullName>
    </submittedName>
</protein>
<dbReference type="WBParaSite" id="SMUV_0001066901-mRNA-1">
    <property type="protein sequence ID" value="SMUV_0001066901-mRNA-1"/>
    <property type="gene ID" value="SMUV_0001066901"/>
</dbReference>
<keyword evidence="1" id="KW-1185">Reference proteome</keyword>
<proteinExistence type="predicted"/>
<evidence type="ECO:0000313" key="1">
    <source>
        <dbReference type="Proteomes" id="UP000046393"/>
    </source>
</evidence>
<dbReference type="AlphaFoldDB" id="A0A0N5B074"/>
<evidence type="ECO:0000313" key="2">
    <source>
        <dbReference type="WBParaSite" id="SMUV_0001066901-mRNA-1"/>
    </source>
</evidence>